<dbReference type="Proteomes" id="UP000226079">
    <property type="component" value="Unassembled WGS sequence"/>
</dbReference>
<evidence type="ECO:0000313" key="2">
    <source>
        <dbReference type="EMBL" id="PFG18431.1"/>
    </source>
</evidence>
<dbReference type="Pfam" id="PF21805">
    <property type="entry name" value="Imm5_like"/>
    <property type="match status" value="1"/>
</dbReference>
<accession>A0A2A9CWC2</accession>
<evidence type="ECO:0000313" key="3">
    <source>
        <dbReference type="Proteomes" id="UP000226079"/>
    </source>
</evidence>
<name>A0A2A9CWC2_9ACTN</name>
<dbReference type="AlphaFoldDB" id="A0A2A9CWC2"/>
<proteinExistence type="predicted"/>
<protein>
    <recommendedName>
        <fullName evidence="1">Imm-5-like domain-containing protein</fullName>
    </recommendedName>
</protein>
<gene>
    <name evidence="2" type="ORF">ATK74_3019</name>
</gene>
<organism evidence="2 3">
    <name type="scientific">Propionicimonas paludicola</name>
    <dbReference type="NCBI Taxonomy" id="185243"/>
    <lineage>
        <taxon>Bacteria</taxon>
        <taxon>Bacillati</taxon>
        <taxon>Actinomycetota</taxon>
        <taxon>Actinomycetes</taxon>
        <taxon>Propionibacteriales</taxon>
        <taxon>Nocardioidaceae</taxon>
        <taxon>Propionicimonas</taxon>
    </lineage>
</organism>
<comment type="caution">
    <text evidence="2">The sequence shown here is derived from an EMBL/GenBank/DDBJ whole genome shotgun (WGS) entry which is preliminary data.</text>
</comment>
<dbReference type="RefSeq" id="WP_098461790.1">
    <property type="nucleotide sequence ID" value="NZ_PDJC01000001.1"/>
</dbReference>
<dbReference type="EMBL" id="PDJC01000001">
    <property type="protein sequence ID" value="PFG18431.1"/>
    <property type="molecule type" value="Genomic_DNA"/>
</dbReference>
<dbReference type="InterPro" id="IPR048667">
    <property type="entry name" value="Imm5-like"/>
</dbReference>
<reference evidence="2 3" key="1">
    <citation type="submission" date="2017-10" db="EMBL/GenBank/DDBJ databases">
        <title>Sequencing the genomes of 1000 actinobacteria strains.</title>
        <authorList>
            <person name="Klenk H.-P."/>
        </authorList>
    </citation>
    <scope>NUCLEOTIDE SEQUENCE [LARGE SCALE GENOMIC DNA]</scope>
    <source>
        <strain evidence="2 3">DSM 15597</strain>
    </source>
</reference>
<evidence type="ECO:0000259" key="1">
    <source>
        <dbReference type="Pfam" id="PF21805"/>
    </source>
</evidence>
<sequence>MNPSADPVLTRWAADCAEHLLAQFPDFADHHAEAAIASARAWADGTGSADDCREAAFAAHLSARELSEAGYRAVASGVRTAANAAASCDDATLAETAADYAIEALSLNSAPCELTSAVQAERRWQWTQLPEPQRSTLFDLEPPEPDPASCAI</sequence>
<feature type="domain" description="Imm-5-like" evidence="1">
    <location>
        <begin position="9"/>
        <end position="131"/>
    </location>
</feature>
<keyword evidence="3" id="KW-1185">Reference proteome</keyword>